<dbReference type="AlphaFoldDB" id="A0A5B3H5S9"/>
<dbReference type="SUPFAM" id="SSF46955">
    <property type="entry name" value="Putative DNA-binding domain"/>
    <property type="match status" value="1"/>
</dbReference>
<dbReference type="NCBIfam" id="TIGR01764">
    <property type="entry name" value="excise"/>
    <property type="match status" value="1"/>
</dbReference>
<accession>A0A5B3H5S9</accession>
<dbReference type="Pfam" id="PF12728">
    <property type="entry name" value="HTH_17"/>
    <property type="match status" value="1"/>
</dbReference>
<name>A0A5B3H5S9_9BACT</name>
<dbReference type="InterPro" id="IPR041657">
    <property type="entry name" value="HTH_17"/>
</dbReference>
<dbReference type="GO" id="GO:0003677">
    <property type="term" value="F:DNA binding"/>
    <property type="evidence" value="ECO:0007669"/>
    <property type="project" value="InterPro"/>
</dbReference>
<feature type="domain" description="Helix-turn-helix" evidence="1">
    <location>
        <begin position="21"/>
        <end position="69"/>
    </location>
</feature>
<proteinExistence type="predicted"/>
<evidence type="ECO:0000313" key="2">
    <source>
        <dbReference type="EMBL" id="KAA2381243.1"/>
    </source>
</evidence>
<evidence type="ECO:0000259" key="1">
    <source>
        <dbReference type="Pfam" id="PF12728"/>
    </source>
</evidence>
<organism evidence="2 3">
    <name type="scientific">Alistipes onderdonkii</name>
    <dbReference type="NCBI Taxonomy" id="328813"/>
    <lineage>
        <taxon>Bacteria</taxon>
        <taxon>Pseudomonadati</taxon>
        <taxon>Bacteroidota</taxon>
        <taxon>Bacteroidia</taxon>
        <taxon>Bacteroidales</taxon>
        <taxon>Rikenellaceae</taxon>
        <taxon>Alistipes</taxon>
    </lineage>
</organism>
<sequence>MGVEERLERIERLLLLGSKEVLNTSEIALLLGISESRVRHLTSAKKIPHYKQGNKIYFRKKEIEAWQLQSRVPTDDEIRSRGTTYAVTHK</sequence>
<dbReference type="GeneID" id="73803068"/>
<protein>
    <submittedName>
        <fullName evidence="2">Helix-turn-helix domain-containing protein</fullName>
    </submittedName>
</protein>
<gene>
    <name evidence="2" type="ORF">F2Y10_01815</name>
</gene>
<dbReference type="InterPro" id="IPR009061">
    <property type="entry name" value="DNA-bd_dom_put_sf"/>
</dbReference>
<reference evidence="2 3" key="1">
    <citation type="journal article" date="2019" name="Nat. Med.">
        <title>A library of human gut bacterial isolates paired with longitudinal multiomics data enables mechanistic microbiome research.</title>
        <authorList>
            <person name="Poyet M."/>
            <person name="Groussin M."/>
            <person name="Gibbons S.M."/>
            <person name="Avila-Pacheco J."/>
            <person name="Jiang X."/>
            <person name="Kearney S.M."/>
            <person name="Perrotta A.R."/>
            <person name="Berdy B."/>
            <person name="Zhao S."/>
            <person name="Lieberman T.D."/>
            <person name="Swanson P.K."/>
            <person name="Smith M."/>
            <person name="Roesemann S."/>
            <person name="Alexander J.E."/>
            <person name="Rich S.A."/>
            <person name="Livny J."/>
            <person name="Vlamakis H."/>
            <person name="Clish C."/>
            <person name="Bullock K."/>
            <person name="Deik A."/>
            <person name="Scott J."/>
            <person name="Pierce K.A."/>
            <person name="Xavier R.J."/>
            <person name="Alm E.J."/>
        </authorList>
    </citation>
    <scope>NUCLEOTIDE SEQUENCE [LARGE SCALE GENOMIC DNA]</scope>
    <source>
        <strain evidence="2 3">BIOML-A266</strain>
    </source>
</reference>
<dbReference type="EMBL" id="VVXH01000001">
    <property type="protein sequence ID" value="KAA2381243.1"/>
    <property type="molecule type" value="Genomic_DNA"/>
</dbReference>
<evidence type="ECO:0000313" key="3">
    <source>
        <dbReference type="Proteomes" id="UP000322940"/>
    </source>
</evidence>
<comment type="caution">
    <text evidence="2">The sequence shown here is derived from an EMBL/GenBank/DDBJ whole genome shotgun (WGS) entry which is preliminary data.</text>
</comment>
<dbReference type="RefSeq" id="WP_004328747.1">
    <property type="nucleotide sequence ID" value="NZ_JADMQE010000005.1"/>
</dbReference>
<dbReference type="InterPro" id="IPR010093">
    <property type="entry name" value="SinI_DNA-bd"/>
</dbReference>
<dbReference type="Proteomes" id="UP000322940">
    <property type="component" value="Unassembled WGS sequence"/>
</dbReference>